<feature type="compositionally biased region" description="Acidic residues" evidence="1">
    <location>
        <begin position="430"/>
        <end position="447"/>
    </location>
</feature>
<dbReference type="Proteomes" id="UP000202809">
    <property type="component" value="Segment"/>
</dbReference>
<keyword evidence="3" id="KW-1185">Reference proteome</keyword>
<dbReference type="GeneID" id="955915"/>
<dbReference type="Pfam" id="PF05734">
    <property type="entry name" value="DUF832"/>
    <property type="match status" value="1"/>
</dbReference>
<evidence type="ECO:0000256" key="1">
    <source>
        <dbReference type="SAM" id="MobiDB-lite"/>
    </source>
</evidence>
<organism evidence="2 3">
    <name type="scientific">callitrichine gammaherpesvirus 3</name>
    <name type="common">Marmoset lymphocryptovirus</name>
    <dbReference type="NCBI Taxonomy" id="106331"/>
    <lineage>
        <taxon>Viruses</taxon>
        <taxon>Duplodnaviria</taxon>
        <taxon>Heunggongvirae</taxon>
        <taxon>Peploviricota</taxon>
        <taxon>Herviviricetes</taxon>
        <taxon>Herpesvirales</taxon>
        <taxon>Orthoherpesviridae</taxon>
        <taxon>Gammaherpesvirinae</taxon>
        <taxon>Lymphocryptovirus</taxon>
        <taxon>Lymphocryptovirus callitrichinegamma3</taxon>
    </lineage>
</organism>
<evidence type="ECO:0000313" key="2">
    <source>
        <dbReference type="EMBL" id="AAK38248.1"/>
    </source>
</evidence>
<evidence type="ECO:0000313" key="3">
    <source>
        <dbReference type="Proteomes" id="UP000202809"/>
    </source>
</evidence>
<dbReference type="EMBL" id="AF319782">
    <property type="protein sequence ID" value="AAK38248.1"/>
    <property type="molecule type" value="Genomic_DNA"/>
</dbReference>
<feature type="region of interest" description="Disordered" evidence="1">
    <location>
        <begin position="427"/>
        <end position="456"/>
    </location>
</feature>
<dbReference type="KEGG" id="vg:955915"/>
<reference evidence="2 3" key="1">
    <citation type="journal article" date="2001" name="Proc. Natl. Acad. Sci. U.S.A.">
        <title>An Epstein-Barr-related herpesvirus from marmoset lymphomas.</title>
        <authorList>
            <person name="Cho Y."/>
            <person name="Ramer J."/>
            <person name="Rivailler P."/>
            <person name="Quink C."/>
            <person name="Garber R.L."/>
            <person name="Beier D.R."/>
            <person name="Wang F."/>
        </authorList>
    </citation>
    <scope>NUCLEOTIDE SEQUENCE [LARGE SCALE GENOMIC DNA]</scope>
    <source>
        <strain evidence="2 3">CJ0149</strain>
    </source>
</reference>
<proteinExistence type="predicted"/>
<sequence length="473" mass="53122">MTSATTKQVSSLLTQDGEIIPKWLLNYPNEPKWVKGTTLAMRIMDSLTQQGLKEAHGPVFSYLFTLWNLLPHGARQLSKEKELIRPAVQALSTAIELFEELFPEESTMTDPGMVMRRVVQALIELWDDVCGCPECMHVTRGLTHLKPGLFQIPRTIPHTQVNKAEAFINKLVSLALVTGDAFPPNFDLVILVPDIEYLAYLEPSKIPEARLMLCCLYCLCLFFILRDHILQEIVDLRAQLDKTWSHAFSPIAMPPCSEDIVHFLKGHNLGGDNPIHHLRPELLPVPLHRHEKLRRRIEVVDPSLSLASHIVSLIHQGTRLTPVVAPEVDSGLLHVDPKCSTDLTCGGAYDGHNTSEDSLDSDHILNTQDCASLKSEPVSGSVYTSCVDCIELPRKHQETLPLYDSPPQEQIDLSDYISTLDVRDDCSNFQDEDSSSEDDWEGDDYESEQWKPSNTIHTVSGGDLDFLYELSEI</sequence>
<dbReference type="InterPro" id="IPR008550">
    <property type="entry name" value="Herpesvirus_BRRF2-like"/>
</dbReference>
<reference evidence="2 3" key="2">
    <citation type="journal article" date="2002" name="J. Virol.">
        <title>Complete genomic sequence of an Epstein-Barr virus-related herpesvirus naturally infecting a new world primate: a defining point in the evolution of oncogenic lymphocryptoviruses.</title>
        <authorList>
            <person name="Rivailler P."/>
            <person name="Cho Y.G."/>
            <person name="Wang F."/>
        </authorList>
    </citation>
    <scope>NUCLEOTIDE SEQUENCE [LARGE SCALE GENOMIC DNA]</scope>
    <source>
        <strain evidence="2 3">CJ0149</strain>
    </source>
</reference>
<accession>Q993H0</accession>
<protein>
    <submittedName>
        <fullName evidence="2">ORF40</fullName>
    </submittedName>
</protein>
<dbReference type="RefSeq" id="NP_733893.1">
    <property type="nucleotide sequence ID" value="NC_004367.1"/>
</dbReference>
<name>Q993H0_9GAMA</name>